<gene>
    <name evidence="15" type="ORF">UFOPK1835_01551</name>
</gene>
<comment type="similarity">
    <text evidence="1">Belongs to the DapB family.</text>
</comment>
<dbReference type="InterPro" id="IPR000846">
    <property type="entry name" value="DapB_N"/>
</dbReference>
<evidence type="ECO:0000256" key="7">
    <source>
        <dbReference type="ARBA" id="ARBA00023027"/>
    </source>
</evidence>
<keyword evidence="2" id="KW-0963">Cytoplasm</keyword>
<dbReference type="CDD" id="cd02274">
    <property type="entry name" value="DHDPR_N"/>
    <property type="match status" value="1"/>
</dbReference>
<evidence type="ECO:0000256" key="9">
    <source>
        <dbReference type="ARBA" id="ARBA00037922"/>
    </source>
</evidence>
<evidence type="ECO:0000256" key="6">
    <source>
        <dbReference type="ARBA" id="ARBA00023002"/>
    </source>
</evidence>
<dbReference type="GO" id="GO:0005829">
    <property type="term" value="C:cytosol"/>
    <property type="evidence" value="ECO:0007669"/>
    <property type="project" value="TreeGrafter"/>
</dbReference>
<dbReference type="EC" id="1.17.1.8" evidence="10"/>
<dbReference type="SUPFAM" id="SSF55347">
    <property type="entry name" value="Glyceraldehyde-3-phosphate dehydrogenase-like, C-terminal domain"/>
    <property type="match status" value="1"/>
</dbReference>
<evidence type="ECO:0000256" key="12">
    <source>
        <dbReference type="ARBA" id="ARBA00049396"/>
    </source>
</evidence>
<comment type="pathway">
    <text evidence="9">Amino-acid biosynthesis; L-lysine biosynthesis via DAP pathway; (S)-tetrahydrodipicolinate from L-aspartate: step 4/4.</text>
</comment>
<dbReference type="InterPro" id="IPR036291">
    <property type="entry name" value="NAD(P)-bd_dom_sf"/>
</dbReference>
<organism evidence="15">
    <name type="scientific">freshwater metagenome</name>
    <dbReference type="NCBI Taxonomy" id="449393"/>
    <lineage>
        <taxon>unclassified sequences</taxon>
        <taxon>metagenomes</taxon>
        <taxon>ecological metagenomes</taxon>
    </lineage>
</organism>
<evidence type="ECO:0000256" key="5">
    <source>
        <dbReference type="ARBA" id="ARBA00022915"/>
    </source>
</evidence>
<dbReference type="AlphaFoldDB" id="A0A6J6HVJ1"/>
<dbReference type="PROSITE" id="PS01298">
    <property type="entry name" value="DAPB"/>
    <property type="match status" value="1"/>
</dbReference>
<keyword evidence="7" id="KW-0520">NAD</keyword>
<evidence type="ECO:0000256" key="10">
    <source>
        <dbReference type="ARBA" id="ARBA00038983"/>
    </source>
</evidence>
<dbReference type="InterPro" id="IPR022664">
    <property type="entry name" value="DapB_N_CS"/>
</dbReference>
<keyword evidence="6" id="KW-0560">Oxidoreductase</keyword>
<dbReference type="GO" id="GO:0008839">
    <property type="term" value="F:4-hydroxy-tetrahydrodipicolinate reductase"/>
    <property type="evidence" value="ECO:0007669"/>
    <property type="project" value="UniProtKB-EC"/>
</dbReference>
<dbReference type="EMBL" id="CAEZUP010000077">
    <property type="protein sequence ID" value="CAB4618141.1"/>
    <property type="molecule type" value="Genomic_DNA"/>
</dbReference>
<dbReference type="Gene3D" id="3.30.360.10">
    <property type="entry name" value="Dihydrodipicolinate Reductase, domain 2"/>
    <property type="match status" value="1"/>
</dbReference>
<dbReference type="PIRSF" id="PIRSF000161">
    <property type="entry name" value="DHPR"/>
    <property type="match status" value="1"/>
</dbReference>
<dbReference type="GO" id="GO:0019877">
    <property type="term" value="P:diaminopimelate biosynthetic process"/>
    <property type="evidence" value="ECO:0007669"/>
    <property type="project" value="UniProtKB-KW"/>
</dbReference>
<dbReference type="NCBIfam" id="TIGR00036">
    <property type="entry name" value="dapB"/>
    <property type="match status" value="1"/>
</dbReference>
<dbReference type="PANTHER" id="PTHR20836:SF0">
    <property type="entry name" value="4-HYDROXY-TETRAHYDRODIPICOLINATE REDUCTASE 1, CHLOROPLASTIC-RELATED"/>
    <property type="match status" value="1"/>
</dbReference>
<name>A0A6J6HVJ1_9ZZZZ</name>
<dbReference type="FunFam" id="3.30.360.10:FF:000009">
    <property type="entry name" value="4-hydroxy-tetrahydrodipicolinate reductase"/>
    <property type="match status" value="1"/>
</dbReference>
<dbReference type="InterPro" id="IPR023940">
    <property type="entry name" value="DHDPR_bac"/>
</dbReference>
<comment type="catalytic activity">
    <reaction evidence="11">
        <text>(S)-2,3,4,5-tetrahydrodipicolinate + NADP(+) + H2O = (2S,4S)-4-hydroxy-2,3,4,5-tetrahydrodipicolinate + NADPH + H(+)</text>
        <dbReference type="Rhea" id="RHEA:35331"/>
        <dbReference type="ChEBI" id="CHEBI:15377"/>
        <dbReference type="ChEBI" id="CHEBI:15378"/>
        <dbReference type="ChEBI" id="CHEBI:16845"/>
        <dbReference type="ChEBI" id="CHEBI:57783"/>
        <dbReference type="ChEBI" id="CHEBI:58349"/>
        <dbReference type="ChEBI" id="CHEBI:67139"/>
        <dbReference type="EC" id="1.17.1.8"/>
    </reaction>
</comment>
<dbReference type="Gene3D" id="3.40.50.720">
    <property type="entry name" value="NAD(P)-binding Rossmann-like Domain"/>
    <property type="match status" value="1"/>
</dbReference>
<feature type="domain" description="Dihydrodipicolinate reductase N-terminal" evidence="13">
    <location>
        <begin position="1"/>
        <end position="110"/>
    </location>
</feature>
<evidence type="ECO:0000256" key="4">
    <source>
        <dbReference type="ARBA" id="ARBA00022857"/>
    </source>
</evidence>
<keyword evidence="3" id="KW-0028">Amino-acid biosynthesis</keyword>
<evidence type="ECO:0000256" key="3">
    <source>
        <dbReference type="ARBA" id="ARBA00022605"/>
    </source>
</evidence>
<protein>
    <recommendedName>
        <fullName evidence="10">4-hydroxy-tetrahydrodipicolinate reductase</fullName>
        <ecNumber evidence="10">1.17.1.8</ecNumber>
    </recommendedName>
</protein>
<evidence type="ECO:0000259" key="13">
    <source>
        <dbReference type="Pfam" id="PF01113"/>
    </source>
</evidence>
<dbReference type="InterPro" id="IPR022663">
    <property type="entry name" value="DapB_C"/>
</dbReference>
<proteinExistence type="inferred from homology"/>
<feature type="domain" description="Dihydrodipicolinate reductase C-terminal" evidence="14">
    <location>
        <begin position="113"/>
        <end position="246"/>
    </location>
</feature>
<keyword evidence="5" id="KW-0220">Diaminopimelate biosynthesis</keyword>
<keyword evidence="4" id="KW-0521">NADP</keyword>
<evidence type="ECO:0000259" key="14">
    <source>
        <dbReference type="Pfam" id="PF05173"/>
    </source>
</evidence>
<dbReference type="SUPFAM" id="SSF51735">
    <property type="entry name" value="NAD(P)-binding Rossmann-fold domains"/>
    <property type="match status" value="1"/>
</dbReference>
<comment type="catalytic activity">
    <reaction evidence="12">
        <text>(S)-2,3,4,5-tetrahydrodipicolinate + NAD(+) + H2O = (2S,4S)-4-hydroxy-2,3,4,5-tetrahydrodipicolinate + NADH + H(+)</text>
        <dbReference type="Rhea" id="RHEA:35323"/>
        <dbReference type="ChEBI" id="CHEBI:15377"/>
        <dbReference type="ChEBI" id="CHEBI:15378"/>
        <dbReference type="ChEBI" id="CHEBI:16845"/>
        <dbReference type="ChEBI" id="CHEBI:57540"/>
        <dbReference type="ChEBI" id="CHEBI:57945"/>
        <dbReference type="ChEBI" id="CHEBI:67139"/>
        <dbReference type="EC" id="1.17.1.8"/>
    </reaction>
</comment>
<dbReference type="Pfam" id="PF05173">
    <property type="entry name" value="DapB_C"/>
    <property type="match status" value="1"/>
</dbReference>
<dbReference type="Pfam" id="PF01113">
    <property type="entry name" value="DapB_N"/>
    <property type="match status" value="1"/>
</dbReference>
<reference evidence="15" key="1">
    <citation type="submission" date="2020-05" db="EMBL/GenBank/DDBJ databases">
        <authorList>
            <person name="Chiriac C."/>
            <person name="Salcher M."/>
            <person name="Ghai R."/>
            <person name="Kavagutti S V."/>
        </authorList>
    </citation>
    <scope>NUCLEOTIDE SEQUENCE</scope>
</reference>
<accession>A0A6J6HVJ1</accession>
<evidence type="ECO:0000256" key="11">
    <source>
        <dbReference type="ARBA" id="ARBA00049080"/>
    </source>
</evidence>
<evidence type="ECO:0000256" key="8">
    <source>
        <dbReference type="ARBA" id="ARBA00023154"/>
    </source>
</evidence>
<evidence type="ECO:0000313" key="15">
    <source>
        <dbReference type="EMBL" id="CAB4618141.1"/>
    </source>
</evidence>
<evidence type="ECO:0000256" key="1">
    <source>
        <dbReference type="ARBA" id="ARBA00006642"/>
    </source>
</evidence>
<evidence type="ECO:0000256" key="2">
    <source>
        <dbReference type="ARBA" id="ARBA00022490"/>
    </source>
</evidence>
<keyword evidence="8" id="KW-0457">Lysine biosynthesis</keyword>
<dbReference type="PANTHER" id="PTHR20836">
    <property type="entry name" value="DIHYDRODIPICOLINATE REDUCTASE"/>
    <property type="match status" value="1"/>
</dbReference>
<dbReference type="GO" id="GO:0009089">
    <property type="term" value="P:lysine biosynthetic process via diaminopimelate"/>
    <property type="evidence" value="ECO:0007669"/>
    <property type="project" value="InterPro"/>
</dbReference>
<sequence length="249" mass="26394">MGSTVCRAVNADPDLELVAAVDPHHAGLDMHQVTGCDLPLQVAPDGQAFIDAGVDVVVDFTHLDAARGNLLWLAEHGIHAVAGTTGFSDDDYAEFRTAFSDSNCVIAPNFAIGAILMMRFAEMAAPFFETAEIVELHHDAKLDAPSGTAMLTAERMADASSEWAADPTKTEILVGARGGRGPADIRVHSLRLRGMVAHQEVILGTTGQTLSIRHDSYDRDSFMPGVVLAVKAVPGRPGLTIGLDSLLDL</sequence>